<dbReference type="GO" id="GO:0005829">
    <property type="term" value="C:cytosol"/>
    <property type="evidence" value="ECO:0007669"/>
    <property type="project" value="TreeGrafter"/>
</dbReference>
<evidence type="ECO:0000259" key="1">
    <source>
        <dbReference type="Pfam" id="PF03466"/>
    </source>
</evidence>
<dbReference type="Gene3D" id="3.40.190.290">
    <property type="match status" value="1"/>
</dbReference>
<dbReference type="PANTHER" id="PTHR30419">
    <property type="entry name" value="HTH-TYPE TRANSCRIPTIONAL REGULATOR YBHD"/>
    <property type="match status" value="1"/>
</dbReference>
<evidence type="ECO:0000313" key="3">
    <source>
        <dbReference type="Proteomes" id="UP000254545"/>
    </source>
</evidence>
<dbReference type="InterPro" id="IPR005119">
    <property type="entry name" value="LysR_subst-bd"/>
</dbReference>
<dbReference type="SUPFAM" id="SSF53850">
    <property type="entry name" value="Periplasmic binding protein-like II"/>
    <property type="match status" value="1"/>
</dbReference>
<feature type="domain" description="LysR substrate-binding" evidence="1">
    <location>
        <begin position="2"/>
        <end position="115"/>
    </location>
</feature>
<accession>A0A7H4MCP1</accession>
<dbReference type="Proteomes" id="UP000254545">
    <property type="component" value="Unassembled WGS sequence"/>
</dbReference>
<organism evidence="2 3">
    <name type="scientific">Klebsiella variicola</name>
    <dbReference type="NCBI Taxonomy" id="244366"/>
    <lineage>
        <taxon>Bacteria</taxon>
        <taxon>Pseudomonadati</taxon>
        <taxon>Pseudomonadota</taxon>
        <taxon>Gammaproteobacteria</taxon>
        <taxon>Enterobacterales</taxon>
        <taxon>Enterobacteriaceae</taxon>
        <taxon>Klebsiella/Raoultella group</taxon>
        <taxon>Klebsiella</taxon>
        <taxon>Klebsiella pneumoniae complex</taxon>
    </lineage>
</organism>
<dbReference type="Pfam" id="PF03466">
    <property type="entry name" value="LysR_substrate"/>
    <property type="match status" value="1"/>
</dbReference>
<dbReference type="InterPro" id="IPR050950">
    <property type="entry name" value="HTH-type_LysR_regulators"/>
</dbReference>
<proteinExistence type="predicted"/>
<name>A0A7H4MCP1_KLEVA</name>
<comment type="caution">
    <text evidence="2">The sequence shown here is derived from an EMBL/GenBank/DDBJ whole genome shotgun (WGS) entry which is preliminary data.</text>
</comment>
<protein>
    <submittedName>
        <fullName evidence="2">LysR family transcriptional regulator</fullName>
    </submittedName>
</protein>
<reference evidence="2 3" key="1">
    <citation type="submission" date="2018-06" db="EMBL/GenBank/DDBJ databases">
        <authorList>
            <consortium name="Pathogen Informatics"/>
            <person name="Doyle S."/>
        </authorList>
    </citation>
    <scope>NUCLEOTIDE SEQUENCE [LARGE SCALE GENOMIC DNA]</scope>
    <source>
        <strain evidence="2 3">NCTC9177</strain>
    </source>
</reference>
<dbReference type="GO" id="GO:0006355">
    <property type="term" value="P:regulation of DNA-templated transcription"/>
    <property type="evidence" value="ECO:0007669"/>
    <property type="project" value="TreeGrafter"/>
</dbReference>
<gene>
    <name evidence="2" type="ORF">NCTC9177_01927</name>
</gene>
<dbReference type="AlphaFoldDB" id="A0A7H4MCP1"/>
<dbReference type="EMBL" id="UGKR01000003">
    <property type="protein sequence ID" value="STS88091.1"/>
    <property type="molecule type" value="Genomic_DNA"/>
</dbReference>
<evidence type="ECO:0000313" key="2">
    <source>
        <dbReference type="EMBL" id="STS88091.1"/>
    </source>
</evidence>
<sequence length="124" mass="14007">MVTIDELTQYRLIALTESFGLQRHMNAMFKTAGRQFHPAYRCNLFSTAMSLSQAGLGISFMTEFAAREAIAHGILKAVPIDHPIASSAQCHLLRNSNRRFPPAAHHMWRLLHNAFRDAQRAMTV</sequence>